<sequence length="88" mass="9464">MPVFYSNHLCVVGSQGRAAAGGASGRMEERSDSPGRKSETRRVRGLGCQCQTTRSLRDCGSAACTRSPFPPPNSQKHLHAPPPDLRDL</sequence>
<feature type="region of interest" description="Disordered" evidence="1">
    <location>
        <begin position="61"/>
        <end position="88"/>
    </location>
</feature>
<name>A0ABR3MJV4_9TELE</name>
<organism evidence="2 3">
    <name type="scientific">Cirrhinus molitorella</name>
    <name type="common">mud carp</name>
    <dbReference type="NCBI Taxonomy" id="172907"/>
    <lineage>
        <taxon>Eukaryota</taxon>
        <taxon>Metazoa</taxon>
        <taxon>Chordata</taxon>
        <taxon>Craniata</taxon>
        <taxon>Vertebrata</taxon>
        <taxon>Euteleostomi</taxon>
        <taxon>Actinopterygii</taxon>
        <taxon>Neopterygii</taxon>
        <taxon>Teleostei</taxon>
        <taxon>Ostariophysi</taxon>
        <taxon>Cypriniformes</taxon>
        <taxon>Cyprinidae</taxon>
        <taxon>Labeoninae</taxon>
        <taxon>Labeonini</taxon>
        <taxon>Cirrhinus</taxon>
    </lineage>
</organism>
<gene>
    <name evidence="2" type="ORF">QQF64_005041</name>
</gene>
<dbReference type="EMBL" id="JAYMGO010000012">
    <property type="protein sequence ID" value="KAL1264686.1"/>
    <property type="molecule type" value="Genomic_DNA"/>
</dbReference>
<dbReference type="Proteomes" id="UP001558613">
    <property type="component" value="Unassembled WGS sequence"/>
</dbReference>
<accession>A0ABR3MJV4</accession>
<proteinExistence type="predicted"/>
<reference evidence="2 3" key="1">
    <citation type="submission" date="2023-09" db="EMBL/GenBank/DDBJ databases">
        <authorList>
            <person name="Wang M."/>
        </authorList>
    </citation>
    <scope>NUCLEOTIDE SEQUENCE [LARGE SCALE GENOMIC DNA]</scope>
    <source>
        <strain evidence="2">GT-2023</strain>
        <tissue evidence="2">Liver</tissue>
    </source>
</reference>
<evidence type="ECO:0000313" key="2">
    <source>
        <dbReference type="EMBL" id="KAL1264686.1"/>
    </source>
</evidence>
<protein>
    <submittedName>
        <fullName evidence="2">Uncharacterized protein</fullName>
    </submittedName>
</protein>
<comment type="caution">
    <text evidence="2">The sequence shown here is derived from an EMBL/GenBank/DDBJ whole genome shotgun (WGS) entry which is preliminary data.</text>
</comment>
<feature type="compositionally biased region" description="Basic and acidic residues" evidence="1">
    <location>
        <begin position="26"/>
        <end position="42"/>
    </location>
</feature>
<keyword evidence="3" id="KW-1185">Reference proteome</keyword>
<feature type="region of interest" description="Disordered" evidence="1">
    <location>
        <begin position="16"/>
        <end position="45"/>
    </location>
</feature>
<evidence type="ECO:0000256" key="1">
    <source>
        <dbReference type="SAM" id="MobiDB-lite"/>
    </source>
</evidence>
<evidence type="ECO:0000313" key="3">
    <source>
        <dbReference type="Proteomes" id="UP001558613"/>
    </source>
</evidence>